<dbReference type="InterPro" id="IPR036010">
    <property type="entry name" value="2Fe-2S_ferredoxin-like_sf"/>
</dbReference>
<dbReference type="GO" id="GO:0046872">
    <property type="term" value="F:metal ion binding"/>
    <property type="evidence" value="ECO:0007669"/>
    <property type="project" value="UniProtKB-KW"/>
</dbReference>
<organism evidence="8 9">
    <name type="scientific">Paenibacillus selenitireducens</name>
    <dbReference type="NCBI Taxonomy" id="1324314"/>
    <lineage>
        <taxon>Bacteria</taxon>
        <taxon>Bacillati</taxon>
        <taxon>Bacillota</taxon>
        <taxon>Bacilli</taxon>
        <taxon>Bacillales</taxon>
        <taxon>Paenibacillaceae</taxon>
        <taxon>Paenibacillus</taxon>
    </lineage>
</organism>
<keyword evidence="5" id="KW-0411">Iron-sulfur</keyword>
<feature type="domain" description="2Fe-2S ferredoxin-type" evidence="7">
    <location>
        <begin position="9"/>
        <end position="85"/>
    </location>
</feature>
<comment type="caution">
    <text evidence="8">The sequence shown here is derived from an EMBL/GenBank/DDBJ whole genome shotgun (WGS) entry which is preliminary data.</text>
</comment>
<evidence type="ECO:0000259" key="7">
    <source>
        <dbReference type="PROSITE" id="PS51085"/>
    </source>
</evidence>
<protein>
    <submittedName>
        <fullName evidence="8">(2Fe-2S)-binding protein</fullName>
    </submittedName>
</protein>
<proteinExistence type="predicted"/>
<comment type="pathway">
    <text evidence="6">Alkaloid degradation; nicotine degradation.</text>
</comment>
<dbReference type="PROSITE" id="PS00197">
    <property type="entry name" value="2FE2S_FER_1"/>
    <property type="match status" value="1"/>
</dbReference>
<dbReference type="InterPro" id="IPR001041">
    <property type="entry name" value="2Fe-2S_ferredoxin-type"/>
</dbReference>
<evidence type="ECO:0000313" key="8">
    <source>
        <dbReference type="EMBL" id="OPA77784.1"/>
    </source>
</evidence>
<dbReference type="AlphaFoldDB" id="A0A1T2XCZ7"/>
<dbReference type="FunFam" id="3.10.20.30:FF:000020">
    <property type="entry name" value="Xanthine dehydrogenase iron-sulfur subunit"/>
    <property type="match status" value="1"/>
</dbReference>
<dbReference type="InterPro" id="IPR002888">
    <property type="entry name" value="2Fe-2S-bd"/>
</dbReference>
<evidence type="ECO:0000256" key="6">
    <source>
        <dbReference type="ARBA" id="ARBA00060707"/>
    </source>
</evidence>
<dbReference type="GO" id="GO:0051537">
    <property type="term" value="F:2 iron, 2 sulfur cluster binding"/>
    <property type="evidence" value="ECO:0007669"/>
    <property type="project" value="UniProtKB-KW"/>
</dbReference>
<keyword evidence="2" id="KW-0479">Metal-binding</keyword>
<keyword evidence="4" id="KW-0408">Iron</keyword>
<dbReference type="InterPro" id="IPR051452">
    <property type="entry name" value="Diverse_Oxidoreductases"/>
</dbReference>
<reference evidence="8 9" key="1">
    <citation type="submission" date="2017-01" db="EMBL/GenBank/DDBJ databases">
        <title>Genome analysis of Paenibacillus selenitrireducens ES3-24.</title>
        <authorList>
            <person name="Xu D."/>
            <person name="Yao R."/>
            <person name="Zheng S."/>
        </authorList>
    </citation>
    <scope>NUCLEOTIDE SEQUENCE [LARGE SCALE GENOMIC DNA]</scope>
    <source>
        <strain evidence="8 9">ES3-24</strain>
    </source>
</reference>
<dbReference type="GO" id="GO:0016491">
    <property type="term" value="F:oxidoreductase activity"/>
    <property type="evidence" value="ECO:0007669"/>
    <property type="project" value="UniProtKB-KW"/>
</dbReference>
<keyword evidence="9" id="KW-1185">Reference proteome</keyword>
<dbReference type="CDD" id="cd00207">
    <property type="entry name" value="fer2"/>
    <property type="match status" value="1"/>
</dbReference>
<dbReference type="SUPFAM" id="SSF47741">
    <property type="entry name" value="CO dehydrogenase ISP C-domain like"/>
    <property type="match status" value="1"/>
</dbReference>
<keyword evidence="1" id="KW-0001">2Fe-2S</keyword>
<dbReference type="Gene3D" id="1.10.150.120">
    <property type="entry name" value="[2Fe-2S]-binding domain"/>
    <property type="match status" value="1"/>
</dbReference>
<evidence type="ECO:0000256" key="1">
    <source>
        <dbReference type="ARBA" id="ARBA00022714"/>
    </source>
</evidence>
<evidence type="ECO:0000256" key="3">
    <source>
        <dbReference type="ARBA" id="ARBA00023002"/>
    </source>
</evidence>
<evidence type="ECO:0000256" key="2">
    <source>
        <dbReference type="ARBA" id="ARBA00022723"/>
    </source>
</evidence>
<dbReference type="RefSeq" id="WP_078499529.1">
    <property type="nucleotide sequence ID" value="NZ_MSZX01000005.1"/>
</dbReference>
<dbReference type="PANTHER" id="PTHR44379:SF7">
    <property type="entry name" value="XANTHINE DEHYDROGENASE SUBUNIT E-RELATED"/>
    <property type="match status" value="1"/>
</dbReference>
<evidence type="ECO:0000256" key="4">
    <source>
        <dbReference type="ARBA" id="ARBA00023004"/>
    </source>
</evidence>
<keyword evidence="3" id="KW-0560">Oxidoreductase</keyword>
<dbReference type="EMBL" id="MSZX01000005">
    <property type="protein sequence ID" value="OPA77784.1"/>
    <property type="molecule type" value="Genomic_DNA"/>
</dbReference>
<dbReference type="Proteomes" id="UP000190188">
    <property type="component" value="Unassembled WGS sequence"/>
</dbReference>
<dbReference type="PANTHER" id="PTHR44379">
    <property type="entry name" value="OXIDOREDUCTASE WITH IRON-SULFUR SUBUNIT"/>
    <property type="match status" value="1"/>
</dbReference>
<dbReference type="Pfam" id="PF01799">
    <property type="entry name" value="Fer2_2"/>
    <property type="match status" value="1"/>
</dbReference>
<accession>A0A1T2XCZ7</accession>
<dbReference type="PROSITE" id="PS51085">
    <property type="entry name" value="2FE2S_FER_2"/>
    <property type="match status" value="1"/>
</dbReference>
<dbReference type="SUPFAM" id="SSF54292">
    <property type="entry name" value="2Fe-2S ferredoxin-like"/>
    <property type="match status" value="1"/>
</dbReference>
<dbReference type="InterPro" id="IPR012675">
    <property type="entry name" value="Beta-grasp_dom_sf"/>
</dbReference>
<name>A0A1T2XCZ7_9BACL</name>
<dbReference type="STRING" id="1324314.BVG16_15260"/>
<gene>
    <name evidence="8" type="ORF">BVG16_15260</name>
</gene>
<sequence>MPSYVPSSYPIGLQVNGEWRTIRVRAADTLLYVLRESLGLTGSKSGCDNGDCGTCTILVNGLPIKSCIMLAVEADGQHVTTIEGLIHSPVLQAFVQKQAFQCGYCTPGFIVNCHGLLSIHPDANEETIRIWLESNICRCMSYEEIHEAVKTVFTPKNAAKPTANGS</sequence>
<dbReference type="InterPro" id="IPR036884">
    <property type="entry name" value="2Fe-2S-bd_dom_sf"/>
</dbReference>
<dbReference type="Gene3D" id="3.10.20.30">
    <property type="match status" value="1"/>
</dbReference>
<dbReference type="Pfam" id="PF00111">
    <property type="entry name" value="Fer2"/>
    <property type="match status" value="1"/>
</dbReference>
<dbReference type="InterPro" id="IPR006058">
    <property type="entry name" value="2Fe2S_fd_BS"/>
</dbReference>
<evidence type="ECO:0000313" key="9">
    <source>
        <dbReference type="Proteomes" id="UP000190188"/>
    </source>
</evidence>
<dbReference type="OrthoDB" id="9796880at2"/>
<evidence type="ECO:0000256" key="5">
    <source>
        <dbReference type="ARBA" id="ARBA00023014"/>
    </source>
</evidence>